<dbReference type="RefSeq" id="WP_103470172.1">
    <property type="nucleotide sequence ID" value="NZ_MING01000083.1"/>
</dbReference>
<dbReference type="AlphaFoldDB" id="A0A2S3WRV5"/>
<evidence type="ECO:0000313" key="3">
    <source>
        <dbReference type="Proteomes" id="UP000237378"/>
    </source>
</evidence>
<sequence>MTKPEAKQPDSSVKAKQRVSDDQRRLVLDLRRRHSLREVAEITGLPLGTVKTLVSRSGAFRDNEQHRVLFALPPISASTETLPSVPELPPQEVVTGDKEVDAVLWLRSIISTGQAVLIDRAMEGAKKIRTPLDALEKRYRDHLVATNPGHLFAAMSSFGFADLDALATRAIEQHRLRLEGTARFGDALLADTEAESFCIEVLRGLERSGPLLDFDKAEVADRFNAHPELLPHTLADCLYELGYWDQLYRLRNAVDRDASDGPAEAAAREWFVFGLLAQIRPRDKAEALAVFRYLIASQRDDMAESEAILCNLIG</sequence>
<evidence type="ECO:0000256" key="1">
    <source>
        <dbReference type="SAM" id="MobiDB-lite"/>
    </source>
</evidence>
<protein>
    <submittedName>
        <fullName evidence="2">Uncharacterized protein</fullName>
    </submittedName>
</protein>
<organism evidence="2 3">
    <name type="scientific">Pseudomonas putida</name>
    <name type="common">Arthrobacter siderocapsulatus</name>
    <dbReference type="NCBI Taxonomy" id="303"/>
    <lineage>
        <taxon>Bacteria</taxon>
        <taxon>Pseudomonadati</taxon>
        <taxon>Pseudomonadota</taxon>
        <taxon>Gammaproteobacteria</taxon>
        <taxon>Pseudomonadales</taxon>
        <taxon>Pseudomonadaceae</taxon>
        <taxon>Pseudomonas</taxon>
    </lineage>
</organism>
<feature type="region of interest" description="Disordered" evidence="1">
    <location>
        <begin position="1"/>
        <end position="20"/>
    </location>
</feature>
<dbReference type="EMBL" id="MING01000083">
    <property type="protein sequence ID" value="POG04160.1"/>
    <property type="molecule type" value="Genomic_DNA"/>
</dbReference>
<proteinExistence type="predicted"/>
<dbReference type="Proteomes" id="UP000237378">
    <property type="component" value="Unassembled WGS sequence"/>
</dbReference>
<evidence type="ECO:0000313" key="2">
    <source>
        <dbReference type="EMBL" id="POG04160.1"/>
    </source>
</evidence>
<reference evidence="2 3" key="2">
    <citation type="submission" date="2018-03" db="EMBL/GenBank/DDBJ databases">
        <title>Draft genome of Pseudomonas putida strain KH-18-2.</title>
        <authorList>
            <person name="Yoshizawa S."/>
            <person name="Khan N.H."/>
            <person name="Nishimura M."/>
            <person name="Chiura H.X."/>
            <person name="Ogura Y."/>
            <person name="Hayashi T."/>
            <person name="Kogure K."/>
        </authorList>
    </citation>
    <scope>NUCLEOTIDE SEQUENCE [LARGE SCALE GENOMIC DNA]</scope>
    <source>
        <strain evidence="2 3">KH-18-2</strain>
    </source>
</reference>
<name>A0A2S3WRV5_PSEPU</name>
<comment type="caution">
    <text evidence="2">The sequence shown here is derived from an EMBL/GenBank/DDBJ whole genome shotgun (WGS) entry which is preliminary data.</text>
</comment>
<accession>A0A2S3WRV5</accession>
<reference evidence="2 3" key="1">
    <citation type="submission" date="2016-08" db="EMBL/GenBank/DDBJ databases">
        <authorList>
            <person name="Seilhamer J.J."/>
        </authorList>
    </citation>
    <scope>NUCLEOTIDE SEQUENCE [LARGE SCALE GENOMIC DNA]</scope>
    <source>
        <strain evidence="2 3">KH-18-2</strain>
    </source>
</reference>
<gene>
    <name evidence="2" type="ORF">BGP82_23180</name>
</gene>